<protein>
    <submittedName>
        <fullName evidence="3">GNAT family N-acetyltransferase</fullName>
    </submittedName>
</protein>
<dbReference type="InterPro" id="IPR051554">
    <property type="entry name" value="Acetyltransferase_Eis"/>
</dbReference>
<dbReference type="SUPFAM" id="SSF55729">
    <property type="entry name" value="Acyl-CoA N-acyltransferases (Nat)"/>
    <property type="match status" value="1"/>
</dbReference>
<reference evidence="3 4" key="2">
    <citation type="journal article" date="2017" name="Genome Announc.">
        <title>Draft Genome Sequences of Four Alkaliphilic Bacteria Belonging to the Anaerobacillus Genus.</title>
        <authorList>
            <person name="Bassil N.M."/>
            <person name="Lloyd J.R."/>
        </authorList>
    </citation>
    <scope>NUCLEOTIDE SEQUENCE [LARGE SCALE GENOMIC DNA]</scope>
    <source>
        <strain evidence="3 4">NB2006</strain>
    </source>
</reference>
<dbReference type="PANTHER" id="PTHR37817">
    <property type="entry name" value="N-ACETYLTRANSFERASE EIS"/>
    <property type="match status" value="1"/>
</dbReference>
<gene>
    <name evidence="3" type="ORF">AWH56_010360</name>
    <name evidence="2" type="ORF">AWH56_18570</name>
</gene>
<organism evidence="2 4">
    <name type="scientific">Anaerobacillus isosaccharinicus</name>
    <dbReference type="NCBI Taxonomy" id="1532552"/>
    <lineage>
        <taxon>Bacteria</taxon>
        <taxon>Bacillati</taxon>
        <taxon>Bacillota</taxon>
        <taxon>Bacilli</taxon>
        <taxon>Bacillales</taxon>
        <taxon>Bacillaceae</taxon>
        <taxon>Anaerobacillus</taxon>
    </lineage>
</organism>
<dbReference type="KEGG" id="aia:AWH56_010360"/>
<keyword evidence="3" id="KW-0808">Transferase</keyword>
<reference evidence="2 4" key="1">
    <citation type="submission" date="2016-10" db="EMBL/GenBank/DDBJ databases">
        <title>Draft genome sequences of four alkaliphilic bacteria belonging to the Anaerobacillus genus.</title>
        <authorList>
            <person name="Bassil N.M."/>
            <person name="Lloyd J.R."/>
        </authorList>
    </citation>
    <scope>NUCLEOTIDE SEQUENCE [LARGE SCALE GENOMIC DNA]</scope>
    <source>
        <strain evidence="2 4">NB2006</strain>
    </source>
</reference>
<dbReference type="GO" id="GO:0030649">
    <property type="term" value="P:aminoglycoside antibiotic catabolic process"/>
    <property type="evidence" value="ECO:0007669"/>
    <property type="project" value="TreeGrafter"/>
</dbReference>
<reference evidence="3 4" key="3">
    <citation type="journal article" date="2019" name="Int. J. Syst. Evol. Microbiol.">
        <title>Anaerobacillus isosaccharinicus sp. nov., an alkaliphilic bacterium which degrades isosaccharinic acid.</title>
        <authorList>
            <person name="Bassil N.M."/>
            <person name="Lloyd J.R."/>
        </authorList>
    </citation>
    <scope>NUCLEOTIDE SEQUENCE [LARGE SCALE GENOMIC DNA]</scope>
    <source>
        <strain evidence="3 4">NB2006</strain>
    </source>
</reference>
<dbReference type="InterPro" id="IPR025559">
    <property type="entry name" value="Eis_dom"/>
</dbReference>
<dbReference type="GO" id="GO:0034069">
    <property type="term" value="F:aminoglycoside N-acetyltransferase activity"/>
    <property type="evidence" value="ECO:0007669"/>
    <property type="project" value="TreeGrafter"/>
</dbReference>
<sequence>MNIRKLKQEEIDLSISMSEFAFQLELTEEQRKSRRKMMNPEDTFVVIDHEKIVSKLTVLPFKTFIQGKEFAMGGVSGVVTWPEYRRNGLVKQLLRKGLEEMKEKGQTISFLFPFSIPFYRKYGWELFADKKLVTVKKAQLPRFQANIGCIRRVDKNYKLLDDMYQRFALKFNGMLVRDKSWWEERLFPNMKGQLAVYYDEQGIAQGYLVYDVKNQTMKIQELIFLTTEAWRSLWTFISNHDSMVETVQYTTFGNDPALFFFQEPLVEQKVEPYFMARIVDVRQFLSMYPFLLAEGETLVFHVEDPFCEWNTGTYFVNNNEVKQFQQTKEGSSCTHPPKRGITCTIQDLSTMLLNYQKPSTLYMFEQISGNHEEVVLLEKAIPAKETAFFDFF</sequence>
<feature type="domain" description="N-acetyltransferase" evidence="1">
    <location>
        <begin position="1"/>
        <end position="141"/>
    </location>
</feature>
<dbReference type="InterPro" id="IPR000182">
    <property type="entry name" value="GNAT_dom"/>
</dbReference>
<dbReference type="Pfam" id="PF13527">
    <property type="entry name" value="Acetyltransf_9"/>
    <property type="match status" value="1"/>
</dbReference>
<dbReference type="PANTHER" id="PTHR37817:SF1">
    <property type="entry name" value="N-ACETYLTRANSFERASE EIS"/>
    <property type="match status" value="1"/>
</dbReference>
<dbReference type="Gene3D" id="3.30.1050.10">
    <property type="entry name" value="SCP2 sterol-binding domain"/>
    <property type="match status" value="1"/>
</dbReference>
<evidence type="ECO:0000259" key="1">
    <source>
        <dbReference type="PROSITE" id="PS51186"/>
    </source>
</evidence>
<dbReference type="Pfam" id="PF17668">
    <property type="entry name" value="Acetyltransf_17"/>
    <property type="match status" value="1"/>
</dbReference>
<dbReference type="SUPFAM" id="SSF55718">
    <property type="entry name" value="SCP-like"/>
    <property type="match status" value="1"/>
</dbReference>
<dbReference type="Gene3D" id="3.40.630.30">
    <property type="match status" value="2"/>
</dbReference>
<evidence type="ECO:0000313" key="3">
    <source>
        <dbReference type="EMBL" id="QOY37928.1"/>
    </source>
</evidence>
<dbReference type="Pfam" id="PF13530">
    <property type="entry name" value="SCP2_2"/>
    <property type="match status" value="1"/>
</dbReference>
<proteinExistence type="predicted"/>
<evidence type="ECO:0000313" key="2">
    <source>
        <dbReference type="EMBL" id="OIJ08728.1"/>
    </source>
</evidence>
<dbReference type="EMBL" id="LQXD01000159">
    <property type="protein sequence ID" value="OIJ08728.1"/>
    <property type="molecule type" value="Genomic_DNA"/>
</dbReference>
<dbReference type="InterPro" id="IPR036527">
    <property type="entry name" value="SCP2_sterol-bd_dom_sf"/>
</dbReference>
<name>A0A1S2L8B2_9BACI</name>
<reference evidence="3" key="4">
    <citation type="submission" date="2020-10" db="EMBL/GenBank/DDBJ databases">
        <authorList>
            <person name="Bassil N.M."/>
            <person name="Lloyd J.R."/>
        </authorList>
    </citation>
    <scope>NUCLEOTIDE SEQUENCE</scope>
    <source>
        <strain evidence="3">NB2006</strain>
    </source>
</reference>
<dbReference type="InterPro" id="IPR016181">
    <property type="entry name" value="Acyl_CoA_acyltransferase"/>
</dbReference>
<accession>A0A1S2L8B2</accession>
<dbReference type="AlphaFoldDB" id="A0A1S2L8B2"/>
<dbReference type="OrthoDB" id="9768284at2"/>
<dbReference type="PROSITE" id="PS51186">
    <property type="entry name" value="GNAT"/>
    <property type="match status" value="1"/>
</dbReference>
<dbReference type="Proteomes" id="UP000180175">
    <property type="component" value="Chromosome"/>
</dbReference>
<dbReference type="CDD" id="cd04301">
    <property type="entry name" value="NAT_SF"/>
    <property type="match status" value="1"/>
</dbReference>
<dbReference type="EMBL" id="CP063356">
    <property type="protein sequence ID" value="QOY37928.1"/>
    <property type="molecule type" value="Genomic_DNA"/>
</dbReference>
<evidence type="ECO:0000313" key="4">
    <source>
        <dbReference type="Proteomes" id="UP000180175"/>
    </source>
</evidence>
<dbReference type="InterPro" id="IPR041380">
    <property type="entry name" value="Acetyltransf_17"/>
</dbReference>
<keyword evidence="4" id="KW-1185">Reference proteome</keyword>
<dbReference type="RefSeq" id="WP_071318456.1">
    <property type="nucleotide sequence ID" value="NZ_CP063356.2"/>
</dbReference>